<gene>
    <name evidence="2" type="ORF">N425_12620</name>
</gene>
<name>W2C105_9BACT</name>
<dbReference type="EMBL" id="AYUF01000494">
    <property type="protein sequence ID" value="ETK00894.1"/>
    <property type="molecule type" value="Genomic_DNA"/>
</dbReference>
<sequence length="89" mass="9433">MDKEDKMKDFALGKLNFMLIGAAVVLIAVGFMLMSGGGSTDGVSFNPAIFSKQRISVAPIVTMAGFILMVFGILVGDRKTASDKDQTEA</sequence>
<evidence type="ECO:0000313" key="2">
    <source>
        <dbReference type="EMBL" id="ETK00894.1"/>
    </source>
</evidence>
<keyword evidence="1" id="KW-1133">Transmembrane helix</keyword>
<protein>
    <recommendedName>
        <fullName evidence="4">DUF3098 domain-containing protein</fullName>
    </recommendedName>
</protein>
<dbReference type="Proteomes" id="UP000018837">
    <property type="component" value="Unassembled WGS sequence"/>
</dbReference>
<dbReference type="Pfam" id="PF11297">
    <property type="entry name" value="DUF3098"/>
    <property type="match status" value="1"/>
</dbReference>
<accession>W2C105</accession>
<organism evidence="2 3">
    <name type="scientific">Tannerella sp. oral taxon BU063 isolate Cell 2</name>
    <dbReference type="NCBI Taxonomy" id="1411148"/>
    <lineage>
        <taxon>Bacteria</taxon>
        <taxon>Pseudomonadati</taxon>
        <taxon>Bacteroidota</taxon>
        <taxon>Bacteroidia</taxon>
        <taxon>Bacteroidales</taxon>
        <taxon>Tannerellaceae</taxon>
        <taxon>Tannerella</taxon>
    </lineage>
</organism>
<evidence type="ECO:0008006" key="4">
    <source>
        <dbReference type="Google" id="ProtNLM"/>
    </source>
</evidence>
<dbReference type="InterPro" id="IPR021448">
    <property type="entry name" value="DUF3098"/>
</dbReference>
<reference evidence="2 3" key="1">
    <citation type="submission" date="2013-11" db="EMBL/GenBank/DDBJ databases">
        <title>Single cell genomics of uncultured Tannerella BU063 (oral taxon 286).</title>
        <authorList>
            <person name="Beall C.J."/>
            <person name="Campbell A.G."/>
            <person name="Griffen A.L."/>
            <person name="Podar M."/>
            <person name="Leys E.J."/>
        </authorList>
    </citation>
    <scope>NUCLEOTIDE SEQUENCE [LARGE SCALE GENOMIC DNA]</scope>
    <source>
        <strain evidence="2">Cell 2</strain>
    </source>
</reference>
<dbReference type="PATRIC" id="fig|1411148.3.peg.2098"/>
<evidence type="ECO:0000313" key="3">
    <source>
        <dbReference type="Proteomes" id="UP000018837"/>
    </source>
</evidence>
<dbReference type="AlphaFoldDB" id="W2C105"/>
<keyword evidence="1" id="KW-0472">Membrane</keyword>
<comment type="caution">
    <text evidence="2">The sequence shown here is derived from an EMBL/GenBank/DDBJ whole genome shotgun (WGS) entry which is preliminary data.</text>
</comment>
<proteinExistence type="predicted"/>
<evidence type="ECO:0000256" key="1">
    <source>
        <dbReference type="SAM" id="Phobius"/>
    </source>
</evidence>
<keyword evidence="1" id="KW-0812">Transmembrane</keyword>
<feature type="transmembrane region" description="Helical" evidence="1">
    <location>
        <begin position="55"/>
        <end position="76"/>
    </location>
</feature>
<feature type="transmembrane region" description="Helical" evidence="1">
    <location>
        <begin position="12"/>
        <end position="35"/>
    </location>
</feature>